<comment type="catalytic activity">
    <reaction evidence="1 7">
        <text>dTDP-4-dehydro-6-deoxy-alpha-D-glucose = dTDP-4-dehydro-beta-L-rhamnose</text>
        <dbReference type="Rhea" id="RHEA:16969"/>
        <dbReference type="ChEBI" id="CHEBI:57649"/>
        <dbReference type="ChEBI" id="CHEBI:62830"/>
        <dbReference type="EC" id="5.1.3.13"/>
    </reaction>
</comment>
<dbReference type="UniPathway" id="UPA00124"/>
<dbReference type="PANTHER" id="PTHR21047">
    <property type="entry name" value="DTDP-6-DEOXY-D-GLUCOSE-3,5 EPIMERASE"/>
    <property type="match status" value="1"/>
</dbReference>
<dbReference type="GO" id="GO:0000271">
    <property type="term" value="P:polysaccharide biosynthetic process"/>
    <property type="evidence" value="ECO:0007669"/>
    <property type="project" value="TreeGrafter"/>
</dbReference>
<dbReference type="CDD" id="cd00438">
    <property type="entry name" value="cupin_RmlC"/>
    <property type="match status" value="1"/>
</dbReference>
<evidence type="ECO:0000256" key="2">
    <source>
        <dbReference type="ARBA" id="ARBA00001997"/>
    </source>
</evidence>
<dbReference type="InterPro" id="IPR014710">
    <property type="entry name" value="RmlC-like_jellyroll"/>
</dbReference>
<dbReference type="Pfam" id="PF00908">
    <property type="entry name" value="dTDP_sugar_isom"/>
    <property type="match status" value="1"/>
</dbReference>
<protein>
    <recommendedName>
        <fullName evidence="4 7">dTDP-4-dehydrorhamnose 3,5-epimerase</fullName>
        <ecNumber evidence="3 7">5.1.3.13</ecNumber>
    </recommendedName>
    <alternativeName>
        <fullName evidence="7">Thymidine diphospho-4-keto-rhamnose 3,5-epimerase</fullName>
    </alternativeName>
</protein>
<evidence type="ECO:0000256" key="5">
    <source>
        <dbReference type="PIRSR" id="PIRSR600888-1"/>
    </source>
</evidence>
<comment type="function">
    <text evidence="2 7">Catalyzes the epimerization of the C3' and C5'positions of dTDP-6-deoxy-D-xylo-4-hexulose, forming dTDP-6-deoxy-L-lyxo-4-hexulose.</text>
</comment>
<dbReference type="eggNOG" id="COG1898">
    <property type="taxonomic scope" value="Bacteria"/>
</dbReference>
<dbReference type="GO" id="GO:0008830">
    <property type="term" value="F:dTDP-4-dehydrorhamnose 3,5-epimerase activity"/>
    <property type="evidence" value="ECO:0007669"/>
    <property type="project" value="UniProtKB-UniRule"/>
</dbReference>
<dbReference type="InterPro" id="IPR000888">
    <property type="entry name" value="RmlC-like"/>
</dbReference>
<evidence type="ECO:0000256" key="6">
    <source>
        <dbReference type="PIRSR" id="PIRSR600888-3"/>
    </source>
</evidence>
<comment type="subunit">
    <text evidence="7">Homodimer.</text>
</comment>
<evidence type="ECO:0000256" key="4">
    <source>
        <dbReference type="ARBA" id="ARBA00019595"/>
    </source>
</evidence>
<evidence type="ECO:0000256" key="7">
    <source>
        <dbReference type="RuleBase" id="RU364069"/>
    </source>
</evidence>
<gene>
    <name evidence="8" type="ordered locus">Oter_3992</name>
</gene>
<dbReference type="InterPro" id="IPR011051">
    <property type="entry name" value="RmlC_Cupin_sf"/>
</dbReference>
<sequence>MNVLACELDGPLIIEPKVFGDQRGFFLESWSRPRYRAAGIALDFVQDNFSFSRRGTLRGMHAQNPHPQGKLVSVWQGEVWDVVVDLRRNSPTFGRWFGLTLSAENKRQFWVPPGFAHGFVVTSETALFHYKVTDAYAPQDEIAFRFDDPAVGIRWPVSDPILSTRDTQAPLLRDVPSARLF</sequence>
<proteinExistence type="inferred from homology"/>
<feature type="active site" description="Proton acceptor" evidence="5">
    <location>
        <position position="61"/>
    </location>
</feature>
<dbReference type="Gene3D" id="2.60.120.10">
    <property type="entry name" value="Jelly Rolls"/>
    <property type="match status" value="1"/>
</dbReference>
<evidence type="ECO:0000313" key="9">
    <source>
        <dbReference type="Proteomes" id="UP000007013"/>
    </source>
</evidence>
<dbReference type="GO" id="GO:0005829">
    <property type="term" value="C:cytosol"/>
    <property type="evidence" value="ECO:0007669"/>
    <property type="project" value="TreeGrafter"/>
</dbReference>
<dbReference type="GO" id="GO:0019305">
    <property type="term" value="P:dTDP-rhamnose biosynthetic process"/>
    <property type="evidence" value="ECO:0007669"/>
    <property type="project" value="UniProtKB-UniRule"/>
</dbReference>
<keyword evidence="7 8" id="KW-0413">Isomerase</keyword>
<dbReference type="OrthoDB" id="9800680at2"/>
<accession>B1ZZT0</accession>
<dbReference type="NCBIfam" id="TIGR01221">
    <property type="entry name" value="rmlC"/>
    <property type="match status" value="1"/>
</dbReference>
<dbReference type="EC" id="5.1.3.13" evidence="3 7"/>
<dbReference type="AlphaFoldDB" id="B1ZZT0"/>
<dbReference type="EMBL" id="CP001032">
    <property type="protein sequence ID" value="ACB77266.1"/>
    <property type="molecule type" value="Genomic_DNA"/>
</dbReference>
<evidence type="ECO:0000256" key="3">
    <source>
        <dbReference type="ARBA" id="ARBA00012098"/>
    </source>
</evidence>
<feature type="active site" description="Proton donor" evidence="5">
    <location>
        <position position="130"/>
    </location>
</feature>
<comment type="pathway">
    <text evidence="7">Carbohydrate biosynthesis; dTDP-L-rhamnose biosynthesis.</text>
</comment>
<dbReference type="STRING" id="452637.Oter_3992"/>
<evidence type="ECO:0000313" key="8">
    <source>
        <dbReference type="EMBL" id="ACB77266.1"/>
    </source>
</evidence>
<dbReference type="Proteomes" id="UP000007013">
    <property type="component" value="Chromosome"/>
</dbReference>
<comment type="similarity">
    <text evidence="7">Belongs to the dTDP-4-dehydrorhamnose 3,5-epimerase family.</text>
</comment>
<dbReference type="SUPFAM" id="SSF51182">
    <property type="entry name" value="RmlC-like cupins"/>
    <property type="match status" value="1"/>
</dbReference>
<dbReference type="KEGG" id="ote:Oter_3992"/>
<evidence type="ECO:0000256" key="1">
    <source>
        <dbReference type="ARBA" id="ARBA00001298"/>
    </source>
</evidence>
<feature type="site" description="Participates in a stacking interaction with the thymidine ring of dTDP-4-oxo-6-deoxyglucose" evidence="6">
    <location>
        <position position="136"/>
    </location>
</feature>
<name>B1ZZT0_OPITP</name>
<organism evidence="8 9">
    <name type="scientific">Opitutus terrae (strain DSM 11246 / JCM 15787 / PB90-1)</name>
    <dbReference type="NCBI Taxonomy" id="452637"/>
    <lineage>
        <taxon>Bacteria</taxon>
        <taxon>Pseudomonadati</taxon>
        <taxon>Verrucomicrobiota</taxon>
        <taxon>Opitutia</taxon>
        <taxon>Opitutales</taxon>
        <taxon>Opitutaceae</taxon>
        <taxon>Opitutus</taxon>
    </lineage>
</organism>
<keyword evidence="9" id="KW-1185">Reference proteome</keyword>
<dbReference type="HOGENOM" id="CLU_090940_1_1_0"/>
<dbReference type="PANTHER" id="PTHR21047:SF2">
    <property type="entry name" value="THYMIDINE DIPHOSPHO-4-KETO-RHAMNOSE 3,5-EPIMERASE"/>
    <property type="match status" value="1"/>
</dbReference>
<dbReference type="RefSeq" id="WP_012376794.1">
    <property type="nucleotide sequence ID" value="NC_010571.1"/>
</dbReference>
<reference evidence="8 9" key="1">
    <citation type="journal article" date="2011" name="J. Bacteriol.">
        <title>Genome sequence of the verrucomicrobium Opitutus terrae PB90-1, an abundant inhabitant of rice paddy soil ecosystems.</title>
        <authorList>
            <person name="van Passel M.W."/>
            <person name="Kant R."/>
            <person name="Palva A."/>
            <person name="Copeland A."/>
            <person name="Lucas S."/>
            <person name="Lapidus A."/>
            <person name="Glavina del Rio T."/>
            <person name="Pitluck S."/>
            <person name="Goltsman E."/>
            <person name="Clum A."/>
            <person name="Sun H."/>
            <person name="Schmutz J."/>
            <person name="Larimer F.W."/>
            <person name="Land M.L."/>
            <person name="Hauser L."/>
            <person name="Kyrpides N."/>
            <person name="Mikhailova N."/>
            <person name="Richardson P.P."/>
            <person name="Janssen P.H."/>
            <person name="de Vos W.M."/>
            <person name="Smidt H."/>
        </authorList>
    </citation>
    <scope>NUCLEOTIDE SEQUENCE [LARGE SCALE GENOMIC DNA]</scope>
    <source>
        <strain evidence="9">DSM 11246 / JCM 15787 / PB90-1</strain>
    </source>
</reference>